<dbReference type="RefSeq" id="WP_039607710.1">
    <property type="nucleotide sequence ID" value="NZ_JWIC01000001.1"/>
</dbReference>
<reference evidence="1 2" key="1">
    <citation type="submission" date="2014-12" db="EMBL/GenBank/DDBJ databases">
        <title>Draft Genome Sequence of Pseudoalteromonas luteoviolacea HI1.</title>
        <authorList>
            <person name="Asahina A.Y."/>
            <person name="Hadfield M.G."/>
        </authorList>
    </citation>
    <scope>NUCLEOTIDE SEQUENCE [LARGE SCALE GENOMIC DNA]</scope>
    <source>
        <strain evidence="1 2">HI1</strain>
    </source>
</reference>
<dbReference type="AlphaFoldDB" id="A0A0C1QVK9"/>
<proteinExistence type="predicted"/>
<dbReference type="Proteomes" id="UP000031327">
    <property type="component" value="Unassembled WGS sequence"/>
</dbReference>
<dbReference type="EMBL" id="JWIC01000001">
    <property type="protein sequence ID" value="KID59112.1"/>
    <property type="molecule type" value="Genomic_DNA"/>
</dbReference>
<evidence type="ECO:0000313" key="1">
    <source>
        <dbReference type="EMBL" id="KID59112.1"/>
    </source>
</evidence>
<name>A0A0C1QVK9_9GAMM</name>
<gene>
    <name evidence="1" type="ORF">JF50_01255</name>
</gene>
<comment type="caution">
    <text evidence="1">The sequence shown here is derived from an EMBL/GenBank/DDBJ whole genome shotgun (WGS) entry which is preliminary data.</text>
</comment>
<sequence length="68" mass="7362">MIDINQFNKLRARSFNDQKALLKKLAKGQTVLCKTCGKAISLNVAVKEGEKASAQCPTGCTHIELDVA</sequence>
<evidence type="ECO:0000313" key="2">
    <source>
        <dbReference type="Proteomes" id="UP000031327"/>
    </source>
</evidence>
<protein>
    <submittedName>
        <fullName evidence="1">Uncharacterized protein</fullName>
    </submittedName>
</protein>
<organism evidence="1 2">
    <name type="scientific">Pseudoalteromonas luteoviolacea</name>
    <dbReference type="NCBI Taxonomy" id="43657"/>
    <lineage>
        <taxon>Bacteria</taxon>
        <taxon>Pseudomonadati</taxon>
        <taxon>Pseudomonadota</taxon>
        <taxon>Gammaproteobacteria</taxon>
        <taxon>Alteromonadales</taxon>
        <taxon>Pseudoalteromonadaceae</taxon>
        <taxon>Pseudoalteromonas</taxon>
    </lineage>
</organism>
<accession>A0A0C1QVK9</accession>